<dbReference type="InterPro" id="IPR051258">
    <property type="entry name" value="Diverse_Substrate_Transporter"/>
</dbReference>
<feature type="transmembrane region" description="Helical" evidence="7">
    <location>
        <begin position="238"/>
        <end position="255"/>
    </location>
</feature>
<feature type="transmembrane region" description="Helical" evidence="7">
    <location>
        <begin position="144"/>
        <end position="166"/>
    </location>
</feature>
<dbReference type="PATRIC" id="fig|46224.3.peg.3481"/>
<feature type="transmembrane region" description="Helical" evidence="7">
    <location>
        <begin position="7"/>
        <end position="28"/>
    </location>
</feature>
<keyword evidence="6 7" id="KW-0472">Membrane</keyword>
<dbReference type="GO" id="GO:0005886">
    <property type="term" value="C:plasma membrane"/>
    <property type="evidence" value="ECO:0007669"/>
    <property type="project" value="UniProtKB-SubCell"/>
</dbReference>
<comment type="subcellular location">
    <subcellularLocation>
        <location evidence="1">Cell membrane</location>
        <topology evidence="1">Multi-pass membrane protein</topology>
    </subcellularLocation>
</comment>
<dbReference type="Proteomes" id="UP000595512">
    <property type="component" value="Chromosome"/>
</dbReference>
<dbReference type="PANTHER" id="PTHR42920:SF5">
    <property type="entry name" value="EAMA DOMAIN-CONTAINING PROTEIN"/>
    <property type="match status" value="1"/>
</dbReference>
<feature type="domain" description="EamA" evidence="8">
    <location>
        <begin position="5"/>
        <end position="135"/>
    </location>
</feature>
<evidence type="ECO:0000259" key="8">
    <source>
        <dbReference type="Pfam" id="PF00892"/>
    </source>
</evidence>
<feature type="transmembrane region" description="Helical" evidence="7">
    <location>
        <begin position="91"/>
        <end position="111"/>
    </location>
</feature>
<dbReference type="InterPro" id="IPR000620">
    <property type="entry name" value="EamA_dom"/>
</dbReference>
<feature type="transmembrane region" description="Helical" evidence="7">
    <location>
        <begin position="261"/>
        <end position="279"/>
    </location>
</feature>
<evidence type="ECO:0000256" key="2">
    <source>
        <dbReference type="ARBA" id="ARBA00007362"/>
    </source>
</evidence>
<keyword evidence="5 7" id="KW-1133">Transmembrane helix</keyword>
<gene>
    <name evidence="9" type="ORF">B4102_3346</name>
    <name evidence="10" type="ORF">JGZ69_02545</name>
</gene>
<feature type="transmembrane region" description="Helical" evidence="7">
    <location>
        <begin position="173"/>
        <end position="194"/>
    </location>
</feature>
<evidence type="ECO:0000313" key="10">
    <source>
        <dbReference type="EMBL" id="QQX25858.1"/>
    </source>
</evidence>
<feature type="transmembrane region" description="Helical" evidence="7">
    <location>
        <begin position="34"/>
        <end position="52"/>
    </location>
</feature>
<feature type="transmembrane region" description="Helical" evidence="7">
    <location>
        <begin position="118"/>
        <end position="138"/>
    </location>
</feature>
<dbReference type="AlphaFoldDB" id="A0A150KUW0"/>
<organism evidence="9 11">
    <name type="scientific">Heyndrickxia sporothermodurans</name>
    <dbReference type="NCBI Taxonomy" id="46224"/>
    <lineage>
        <taxon>Bacteria</taxon>
        <taxon>Bacillati</taxon>
        <taxon>Bacillota</taxon>
        <taxon>Bacilli</taxon>
        <taxon>Bacillales</taxon>
        <taxon>Bacillaceae</taxon>
        <taxon>Heyndrickxia</taxon>
    </lineage>
</organism>
<evidence type="ECO:0000256" key="4">
    <source>
        <dbReference type="ARBA" id="ARBA00022692"/>
    </source>
</evidence>
<dbReference type="EMBL" id="LQYN01000068">
    <property type="protein sequence ID" value="KYD03496.1"/>
    <property type="molecule type" value="Genomic_DNA"/>
</dbReference>
<evidence type="ECO:0000256" key="3">
    <source>
        <dbReference type="ARBA" id="ARBA00022475"/>
    </source>
</evidence>
<dbReference type="EMBL" id="CP066701">
    <property type="protein sequence ID" value="QQX25858.1"/>
    <property type="molecule type" value="Genomic_DNA"/>
</dbReference>
<feature type="transmembrane region" description="Helical" evidence="7">
    <location>
        <begin position="64"/>
        <end position="85"/>
    </location>
</feature>
<keyword evidence="4 7" id="KW-0812">Transmembrane</keyword>
<proteinExistence type="inferred from homology"/>
<evidence type="ECO:0000256" key="6">
    <source>
        <dbReference type="ARBA" id="ARBA00023136"/>
    </source>
</evidence>
<keyword evidence="11" id="KW-1185">Reference proteome</keyword>
<evidence type="ECO:0000313" key="11">
    <source>
        <dbReference type="Proteomes" id="UP000075666"/>
    </source>
</evidence>
<evidence type="ECO:0000256" key="7">
    <source>
        <dbReference type="SAM" id="Phobius"/>
    </source>
</evidence>
<dbReference type="Proteomes" id="UP000075666">
    <property type="component" value="Unassembled WGS sequence"/>
</dbReference>
<evidence type="ECO:0000313" key="12">
    <source>
        <dbReference type="Proteomes" id="UP000595512"/>
    </source>
</evidence>
<dbReference type="Pfam" id="PF00892">
    <property type="entry name" value="EamA"/>
    <property type="match status" value="2"/>
</dbReference>
<accession>A0A150KUW0</accession>
<keyword evidence="3" id="KW-1003">Cell membrane</keyword>
<dbReference type="RefSeq" id="WP_066232342.1">
    <property type="nucleotide sequence ID" value="NZ_CP066701.1"/>
</dbReference>
<evidence type="ECO:0000256" key="5">
    <source>
        <dbReference type="ARBA" id="ARBA00022989"/>
    </source>
</evidence>
<dbReference type="PANTHER" id="PTHR42920">
    <property type="entry name" value="OS03G0707200 PROTEIN-RELATED"/>
    <property type="match status" value="1"/>
</dbReference>
<evidence type="ECO:0000313" key="9">
    <source>
        <dbReference type="EMBL" id="KYD03496.1"/>
    </source>
</evidence>
<reference evidence="9 11" key="1">
    <citation type="submission" date="2016-01" db="EMBL/GenBank/DDBJ databases">
        <title>Genome Sequences of Twelve Sporeforming Bacillus Species Isolated from Foods.</title>
        <authorList>
            <person name="Berendsen E.M."/>
            <person name="Wells-Bennik M.H."/>
            <person name="Krawcyk A.O."/>
            <person name="De Jong A."/>
            <person name="Holsappel S."/>
            <person name="Eijlander R.T."/>
            <person name="Kuipers O.P."/>
        </authorList>
    </citation>
    <scope>NUCLEOTIDE SEQUENCE [LARGE SCALE GENOMIC DNA]</scope>
    <source>
        <strain evidence="9 11">B4102</strain>
    </source>
</reference>
<dbReference type="SUPFAM" id="SSF103481">
    <property type="entry name" value="Multidrug resistance efflux transporter EmrE"/>
    <property type="match status" value="2"/>
</dbReference>
<dbReference type="STRING" id="46224.B4102_3346"/>
<reference evidence="10 12" key="2">
    <citation type="submission" date="2020-12" db="EMBL/GenBank/DDBJ databases">
        <title>Taxonomic evaluation of the Bacillus sporothermodurans group of bacteria based on whole genome sequences.</title>
        <authorList>
            <person name="Fiedler G."/>
            <person name="Herbstmann A.-D."/>
            <person name="Doll E."/>
            <person name="Wenning M."/>
            <person name="Brinks E."/>
            <person name="Kabisch J."/>
            <person name="Breitenwieser F."/>
            <person name="Lappann M."/>
            <person name="Boehnlein C."/>
            <person name="Franz C."/>
        </authorList>
    </citation>
    <scope>NUCLEOTIDE SEQUENCE [LARGE SCALE GENOMIC DNA]</scope>
    <source>
        <strain evidence="10 12">DSM 10599</strain>
    </source>
</reference>
<name>A0A150KUW0_9BACI</name>
<dbReference type="OrthoDB" id="9804865at2"/>
<feature type="domain" description="EamA" evidence="8">
    <location>
        <begin position="144"/>
        <end position="278"/>
    </location>
</feature>
<dbReference type="KEGG" id="hspo:JGZ69_02545"/>
<comment type="similarity">
    <text evidence="2">Belongs to the EamA transporter family.</text>
</comment>
<sequence>MKPLKAELMILIVTIFWGSSYLFMKLGLDSLGEFNLIALRFGLAFLVAGAIFHRKFLRMSKELLSYSILLGFILFVIFTAVTFGLNTTTTSNAGFLISLTVVFVPLINTIILKNKIEWKFIISTAMAITGIALLTLRAPFSMRIGDLLCIVAALLYALHIIIVGYATKKVDALQLGILQLGFAGFFGLIFSLLFETPRLPNSSQGWIAILVLSIVCSAFGFIFQVIAQKYTSPDRTGLIFSLEPVFAALFGYLFVHEVMSFKGMIGAILVFLGVVLSTTKMKYKQRNLDRGINWKN</sequence>
<feature type="transmembrane region" description="Helical" evidence="7">
    <location>
        <begin position="206"/>
        <end position="226"/>
    </location>
</feature>
<evidence type="ECO:0000256" key="1">
    <source>
        <dbReference type="ARBA" id="ARBA00004651"/>
    </source>
</evidence>
<dbReference type="InterPro" id="IPR037185">
    <property type="entry name" value="EmrE-like"/>
</dbReference>
<protein>
    <submittedName>
        <fullName evidence="10">DMT family transporter</fullName>
    </submittedName>
</protein>